<comment type="subcellular location">
    <subcellularLocation>
        <location evidence="1">Nucleus</location>
    </subcellularLocation>
</comment>
<evidence type="ECO:0000256" key="5">
    <source>
        <dbReference type="SAM" id="MobiDB-lite"/>
    </source>
</evidence>
<keyword evidence="4" id="KW-0539">Nucleus</keyword>
<evidence type="ECO:0000313" key="8">
    <source>
        <dbReference type="Proteomes" id="UP000054498"/>
    </source>
</evidence>
<feature type="compositionally biased region" description="Polar residues" evidence="5">
    <location>
        <begin position="682"/>
        <end position="694"/>
    </location>
</feature>
<dbReference type="GO" id="GO:0045944">
    <property type="term" value="P:positive regulation of transcription by RNA polymerase II"/>
    <property type="evidence" value="ECO:0007669"/>
    <property type="project" value="TreeGrafter"/>
</dbReference>
<dbReference type="Pfam" id="PF16135">
    <property type="entry name" value="TDBD"/>
    <property type="match status" value="1"/>
</dbReference>
<proteinExistence type="predicted"/>
<dbReference type="KEGG" id="mng:MNEG_14670"/>
<reference evidence="7 8" key="1">
    <citation type="journal article" date="2013" name="BMC Genomics">
        <title>Reconstruction of the lipid metabolism for the microalga Monoraphidium neglectum from its genome sequence reveals characteristics suitable for biofuel production.</title>
        <authorList>
            <person name="Bogen C."/>
            <person name="Al-Dilaimi A."/>
            <person name="Albersmeier A."/>
            <person name="Wichmann J."/>
            <person name="Grundmann M."/>
            <person name="Rupp O."/>
            <person name="Lauersen K.J."/>
            <person name="Blifernez-Klassen O."/>
            <person name="Kalinowski J."/>
            <person name="Goesmann A."/>
            <person name="Mussgnug J.H."/>
            <person name="Kruse O."/>
        </authorList>
    </citation>
    <scope>NUCLEOTIDE SEQUENCE [LARGE SCALE GENOMIC DNA]</scope>
    <source>
        <strain evidence="7 8">SAG 48.87</strain>
    </source>
</reference>
<feature type="compositionally biased region" description="Low complexity" evidence="5">
    <location>
        <begin position="734"/>
        <end position="791"/>
    </location>
</feature>
<sequence>MAPAAAGPAAAKVRAVRNSNKHKRLFVPGESGGLQDGTKLLYKSTASGEGPTLLEGVAIINPNGACGIMCGCCQKIVSCSAFEAHAGRGQRRAPYDFIFTPEGINLRRMAERLSPLPEEDAAGGGGGATTLTFSYGARRAYYGTRGRGRGRGGAGRWEGYEEDELPLEPELITDPTGTGAGCVLCKASDFLRGGFGDRTIMICDTCEREFHVDCLRGAGRCDLKELPAGDWYCSCECAVLRDQIDIWVSQADVPLGATHSLQAIRGKDGSIGTSKKLGTALDLLQGSFDPIMDAGNSVDLLPLIVYARAYREWDFSNMMTLLLRHKGRAVCVAVLRVFGPQLAELPLVATRPDARRQGHAKVLVSALEALLSRMGVRCLALPAAHEAEKTWVEGFHFEYMPEKQQEQVKRELRMLIFPGTQLLRKNLEPRGAAAEAISRAAGELLIAEAAQRDACPSPEPPASPAAAAAAAGAAGATAAADNAEAAAAVGAGETAAANGDARAAGEVVGGAAGEAAGEAAVVPPATSGTAAEGGDALATAANVDAASPPVLGEGGPSTAGAAEAAAAADVDALQTPPADAMTAGEAEATAGAAAETAGPTAVPAEAMEVDAAADTTAEAAAAVVDAGAEQPAGAEPPAAPVASSLGPAAAAEAPQVDEPASLQAEPPVRAAELGLSDAMQVDSRSGSDLATPSGQREEGPQLQLVSEQQQQQQQQQQEQQHEEPRDQPQEEQAHGQALQQQEQQQQQQQQHQQQQQQPEGLEATGELPSPQAAPAVPQGAQTAGPLPAAGGAAAGGAGGCDDARI</sequence>
<organism evidence="7 8">
    <name type="scientific">Monoraphidium neglectum</name>
    <dbReference type="NCBI Taxonomy" id="145388"/>
    <lineage>
        <taxon>Eukaryota</taxon>
        <taxon>Viridiplantae</taxon>
        <taxon>Chlorophyta</taxon>
        <taxon>core chlorophytes</taxon>
        <taxon>Chlorophyceae</taxon>
        <taxon>CS clade</taxon>
        <taxon>Sphaeropleales</taxon>
        <taxon>Selenastraceae</taxon>
        <taxon>Monoraphidium</taxon>
    </lineage>
</organism>
<dbReference type="GO" id="GO:0000977">
    <property type="term" value="F:RNA polymerase II transcription regulatory region sequence-specific DNA binding"/>
    <property type="evidence" value="ECO:0007669"/>
    <property type="project" value="TreeGrafter"/>
</dbReference>
<evidence type="ECO:0000256" key="4">
    <source>
        <dbReference type="ARBA" id="ARBA00023242"/>
    </source>
</evidence>
<feature type="compositionally biased region" description="Low complexity" evidence="5">
    <location>
        <begin position="624"/>
        <end position="660"/>
    </location>
</feature>
<dbReference type="Gene3D" id="3.30.40.10">
    <property type="entry name" value="Zinc/RING finger domain, C3HC4 (zinc finger)"/>
    <property type="match status" value="1"/>
</dbReference>
<dbReference type="CDD" id="cd04301">
    <property type="entry name" value="NAT_SF"/>
    <property type="match status" value="1"/>
</dbReference>
<dbReference type="Proteomes" id="UP000054498">
    <property type="component" value="Unassembled WGS sequence"/>
</dbReference>
<evidence type="ECO:0000256" key="1">
    <source>
        <dbReference type="ARBA" id="ARBA00004123"/>
    </source>
</evidence>
<dbReference type="InterPro" id="IPR056511">
    <property type="entry name" value="IDM1_C"/>
</dbReference>
<gene>
    <name evidence="7" type="ORF">MNEG_14670</name>
</gene>
<feature type="compositionally biased region" description="Low complexity" evidence="5">
    <location>
        <begin position="707"/>
        <end position="718"/>
    </location>
</feature>
<dbReference type="PANTHER" id="PTHR47025:SF2">
    <property type="entry name" value="AUTOIMMUNE REGULATOR"/>
    <property type="match status" value="1"/>
</dbReference>
<evidence type="ECO:0000313" key="7">
    <source>
        <dbReference type="EMBL" id="KIY93292.1"/>
    </source>
</evidence>
<evidence type="ECO:0000256" key="2">
    <source>
        <dbReference type="ARBA" id="ARBA00022771"/>
    </source>
</evidence>
<keyword evidence="2" id="KW-0863">Zinc-finger</keyword>
<feature type="domain" description="N-acetyltransferase" evidence="6">
    <location>
        <begin position="278"/>
        <end position="419"/>
    </location>
</feature>
<dbReference type="STRING" id="145388.A0A0D2IZL6"/>
<dbReference type="InterPro" id="IPR000182">
    <property type="entry name" value="GNAT_dom"/>
</dbReference>
<dbReference type="GO" id="GO:0003682">
    <property type="term" value="F:chromatin binding"/>
    <property type="evidence" value="ECO:0007669"/>
    <property type="project" value="TreeGrafter"/>
</dbReference>
<protein>
    <recommendedName>
        <fullName evidence="6">N-acetyltransferase domain-containing protein</fullName>
    </recommendedName>
</protein>
<accession>A0A0D2IZL6</accession>
<evidence type="ECO:0000259" key="6">
    <source>
        <dbReference type="PROSITE" id="PS51186"/>
    </source>
</evidence>
<dbReference type="OrthoDB" id="1903104at2759"/>
<name>A0A0D2IZL6_9CHLO</name>
<dbReference type="SUPFAM" id="SSF55729">
    <property type="entry name" value="Acyl-CoA N-acyltransferases (Nat)"/>
    <property type="match status" value="1"/>
</dbReference>
<dbReference type="GO" id="GO:0008270">
    <property type="term" value="F:zinc ion binding"/>
    <property type="evidence" value="ECO:0007669"/>
    <property type="project" value="UniProtKB-KW"/>
</dbReference>
<keyword evidence="2" id="KW-0479">Metal-binding</keyword>
<feature type="region of interest" description="Disordered" evidence="5">
    <location>
        <begin position="624"/>
        <end position="805"/>
    </location>
</feature>
<dbReference type="InterPro" id="IPR013083">
    <property type="entry name" value="Znf_RING/FYVE/PHD"/>
</dbReference>
<keyword evidence="8" id="KW-1185">Reference proteome</keyword>
<dbReference type="RefSeq" id="XP_013892312.1">
    <property type="nucleotide sequence ID" value="XM_014036858.1"/>
</dbReference>
<dbReference type="AlphaFoldDB" id="A0A0D2IZL6"/>
<dbReference type="GeneID" id="25732256"/>
<dbReference type="SUPFAM" id="SSF57903">
    <property type="entry name" value="FYVE/PHD zinc finger"/>
    <property type="match status" value="1"/>
</dbReference>
<dbReference type="GO" id="GO:0016747">
    <property type="term" value="F:acyltransferase activity, transferring groups other than amino-acyl groups"/>
    <property type="evidence" value="ECO:0007669"/>
    <property type="project" value="InterPro"/>
</dbReference>
<evidence type="ECO:0000256" key="3">
    <source>
        <dbReference type="ARBA" id="ARBA00022833"/>
    </source>
</evidence>
<dbReference type="PROSITE" id="PS51186">
    <property type="entry name" value="GNAT"/>
    <property type="match status" value="1"/>
</dbReference>
<dbReference type="InterPro" id="IPR016181">
    <property type="entry name" value="Acyl_CoA_acyltransferase"/>
</dbReference>
<dbReference type="InterPro" id="IPR011011">
    <property type="entry name" value="Znf_FYVE_PHD"/>
</dbReference>
<feature type="compositionally biased region" description="Basic and acidic residues" evidence="5">
    <location>
        <begin position="719"/>
        <end position="733"/>
    </location>
</feature>
<keyword evidence="3" id="KW-0862">Zinc</keyword>
<dbReference type="GO" id="GO:0005634">
    <property type="term" value="C:nucleus"/>
    <property type="evidence" value="ECO:0007669"/>
    <property type="project" value="UniProtKB-SubCell"/>
</dbReference>
<dbReference type="EMBL" id="KK104889">
    <property type="protein sequence ID" value="KIY93292.1"/>
    <property type="molecule type" value="Genomic_DNA"/>
</dbReference>
<dbReference type="InterPro" id="IPR032308">
    <property type="entry name" value="TDBD"/>
</dbReference>
<dbReference type="Gene3D" id="3.40.630.30">
    <property type="match status" value="1"/>
</dbReference>
<dbReference type="PANTHER" id="PTHR47025">
    <property type="entry name" value="AUTOIMMUNE REGULATOR"/>
    <property type="match status" value="1"/>
</dbReference>
<dbReference type="Pfam" id="PF23209">
    <property type="entry name" value="IDM1_C"/>
    <property type="match status" value="1"/>
</dbReference>
<dbReference type="GO" id="GO:0042393">
    <property type="term" value="F:histone binding"/>
    <property type="evidence" value="ECO:0007669"/>
    <property type="project" value="TreeGrafter"/>
</dbReference>